<dbReference type="InterPro" id="IPR043502">
    <property type="entry name" value="DNA/RNA_pol_sf"/>
</dbReference>
<dbReference type="CDD" id="cd09274">
    <property type="entry name" value="RNase_HI_RT_Ty3"/>
    <property type="match status" value="1"/>
</dbReference>
<dbReference type="Proteomes" id="UP000765509">
    <property type="component" value="Unassembled WGS sequence"/>
</dbReference>
<dbReference type="Pfam" id="PF17919">
    <property type="entry name" value="RT_RNaseH_2"/>
    <property type="match status" value="1"/>
</dbReference>
<protein>
    <recommendedName>
        <fullName evidence="1">Reverse transcriptase/retrotransposon-derived protein RNase H-like domain-containing protein</fullName>
    </recommendedName>
</protein>
<dbReference type="OrthoDB" id="3252467at2759"/>
<dbReference type="EMBL" id="AVOT02089712">
    <property type="protein sequence ID" value="MBW0572233.1"/>
    <property type="molecule type" value="Genomic_DNA"/>
</dbReference>
<evidence type="ECO:0000259" key="1">
    <source>
        <dbReference type="Pfam" id="PF17919"/>
    </source>
</evidence>
<dbReference type="AlphaFoldDB" id="A0A9Q3K0F7"/>
<keyword evidence="3" id="KW-1185">Reference proteome</keyword>
<reference evidence="2" key="1">
    <citation type="submission" date="2021-03" db="EMBL/GenBank/DDBJ databases">
        <title>Draft genome sequence of rust myrtle Austropuccinia psidii MF-1, a brazilian biotype.</title>
        <authorList>
            <person name="Quecine M.C."/>
            <person name="Pachon D.M.R."/>
            <person name="Bonatelli M.L."/>
            <person name="Correr F.H."/>
            <person name="Franceschini L.M."/>
            <person name="Leite T.F."/>
            <person name="Margarido G.R.A."/>
            <person name="Almeida C.A."/>
            <person name="Ferrarezi J.A."/>
            <person name="Labate C.A."/>
        </authorList>
    </citation>
    <scope>NUCLEOTIDE SEQUENCE</scope>
    <source>
        <strain evidence="2">MF-1</strain>
    </source>
</reference>
<dbReference type="SUPFAM" id="SSF56672">
    <property type="entry name" value="DNA/RNA polymerases"/>
    <property type="match status" value="1"/>
</dbReference>
<dbReference type="InterPro" id="IPR041577">
    <property type="entry name" value="RT_RNaseH_2"/>
</dbReference>
<evidence type="ECO:0000313" key="3">
    <source>
        <dbReference type="Proteomes" id="UP000765509"/>
    </source>
</evidence>
<gene>
    <name evidence="2" type="ORF">O181_111948</name>
</gene>
<dbReference type="PANTHER" id="PTHR34072">
    <property type="entry name" value="ENZYMATIC POLYPROTEIN-RELATED"/>
    <property type="match status" value="1"/>
</dbReference>
<sequence length="179" mass="20538">MELPPSSYHDSLEDLWDEEEEPEKIQTVMNVVPSAYNQCLDVFSKVKAEKPTPNWACYHHIKLEKSLPPEALRQFYQLKEAFTNSPILHHFHPSLPIIVETDASGYALGAALSQVSDSGKRFIEFDSCKLCPEELNYEIHEKELLGIVWALKFWRAFLLPLSSSFEVLTNHSSLQYLIS</sequence>
<feature type="domain" description="Reverse transcriptase/retrotransposon-derived protein RNase H-like" evidence="1">
    <location>
        <begin position="70"/>
        <end position="159"/>
    </location>
</feature>
<comment type="caution">
    <text evidence="2">The sequence shown here is derived from an EMBL/GenBank/DDBJ whole genome shotgun (WGS) entry which is preliminary data.</text>
</comment>
<organism evidence="2 3">
    <name type="scientific">Austropuccinia psidii MF-1</name>
    <dbReference type="NCBI Taxonomy" id="1389203"/>
    <lineage>
        <taxon>Eukaryota</taxon>
        <taxon>Fungi</taxon>
        <taxon>Dikarya</taxon>
        <taxon>Basidiomycota</taxon>
        <taxon>Pucciniomycotina</taxon>
        <taxon>Pucciniomycetes</taxon>
        <taxon>Pucciniales</taxon>
        <taxon>Sphaerophragmiaceae</taxon>
        <taxon>Austropuccinia</taxon>
    </lineage>
</organism>
<dbReference type="PANTHER" id="PTHR34072:SF52">
    <property type="entry name" value="RIBONUCLEASE H"/>
    <property type="match status" value="1"/>
</dbReference>
<name>A0A9Q3K0F7_9BASI</name>
<proteinExistence type="predicted"/>
<evidence type="ECO:0000313" key="2">
    <source>
        <dbReference type="EMBL" id="MBW0572233.1"/>
    </source>
</evidence>
<accession>A0A9Q3K0F7</accession>